<dbReference type="EMBL" id="JABCKI010005750">
    <property type="protein sequence ID" value="KAG5638670.1"/>
    <property type="molecule type" value="Genomic_DNA"/>
</dbReference>
<proteinExistence type="predicted"/>
<organism evidence="1 2">
    <name type="scientific">Sphagnurus paluster</name>
    <dbReference type="NCBI Taxonomy" id="117069"/>
    <lineage>
        <taxon>Eukaryota</taxon>
        <taxon>Fungi</taxon>
        <taxon>Dikarya</taxon>
        <taxon>Basidiomycota</taxon>
        <taxon>Agaricomycotina</taxon>
        <taxon>Agaricomycetes</taxon>
        <taxon>Agaricomycetidae</taxon>
        <taxon>Agaricales</taxon>
        <taxon>Tricholomatineae</taxon>
        <taxon>Lyophyllaceae</taxon>
        <taxon>Sphagnurus</taxon>
    </lineage>
</organism>
<dbReference type="Proteomes" id="UP000717328">
    <property type="component" value="Unassembled WGS sequence"/>
</dbReference>
<name>A0A9P7K793_9AGAR</name>
<gene>
    <name evidence="1" type="ORF">H0H81_011050</name>
</gene>
<evidence type="ECO:0000313" key="1">
    <source>
        <dbReference type="EMBL" id="KAG5638670.1"/>
    </source>
</evidence>
<keyword evidence="2" id="KW-1185">Reference proteome</keyword>
<reference evidence="1" key="1">
    <citation type="submission" date="2021-02" db="EMBL/GenBank/DDBJ databases">
        <authorList>
            <person name="Nieuwenhuis M."/>
            <person name="Van De Peppel L.J.J."/>
        </authorList>
    </citation>
    <scope>NUCLEOTIDE SEQUENCE</scope>
    <source>
        <strain evidence="1">D49</strain>
    </source>
</reference>
<dbReference type="AlphaFoldDB" id="A0A9P7K793"/>
<reference evidence="1" key="2">
    <citation type="submission" date="2021-10" db="EMBL/GenBank/DDBJ databases">
        <title>Phylogenomics reveals ancestral predisposition of the termite-cultivated fungus Termitomyces towards a domesticated lifestyle.</title>
        <authorList>
            <person name="Auxier B."/>
            <person name="Grum-Grzhimaylo A."/>
            <person name="Cardenas M.E."/>
            <person name="Lodge J.D."/>
            <person name="Laessoe T."/>
            <person name="Pedersen O."/>
            <person name="Smith M.E."/>
            <person name="Kuyper T.W."/>
            <person name="Franco-Molano E.A."/>
            <person name="Baroni T.J."/>
            <person name="Aanen D.K."/>
        </authorList>
    </citation>
    <scope>NUCLEOTIDE SEQUENCE</scope>
    <source>
        <strain evidence="1">D49</strain>
    </source>
</reference>
<accession>A0A9P7K793</accession>
<protein>
    <submittedName>
        <fullName evidence="1">Uncharacterized protein</fullName>
    </submittedName>
</protein>
<sequence>MPWKTHEYHSQAEYSAVIKSDNVRKPECDVFEESISDCIWISRQFRIVPSNHNSTSTELLGFAHLLHKLALAPLDQRNPSLGRLIRAIETEFGAASIIWK</sequence>
<evidence type="ECO:0000313" key="2">
    <source>
        <dbReference type="Proteomes" id="UP000717328"/>
    </source>
</evidence>
<comment type="caution">
    <text evidence="1">The sequence shown here is derived from an EMBL/GenBank/DDBJ whole genome shotgun (WGS) entry which is preliminary data.</text>
</comment>